<accession>A0A507BGK9</accession>
<dbReference type="RefSeq" id="XP_030997832.1">
    <property type="nucleotide sequence ID" value="XM_031138491.1"/>
</dbReference>
<feature type="domain" description="DUF7791" evidence="3">
    <location>
        <begin position="519"/>
        <end position="628"/>
    </location>
</feature>
<dbReference type="SUPFAM" id="SSF52540">
    <property type="entry name" value="P-loop containing nucleoside triphosphate hydrolases"/>
    <property type="match status" value="1"/>
</dbReference>
<evidence type="ECO:0000259" key="3">
    <source>
        <dbReference type="Pfam" id="PF25053"/>
    </source>
</evidence>
<feature type="domain" description="Nephrocystin 3-like N-terminal" evidence="2">
    <location>
        <begin position="264"/>
        <end position="413"/>
    </location>
</feature>
<reference evidence="4 5" key="1">
    <citation type="submission" date="2019-06" db="EMBL/GenBank/DDBJ databases">
        <title>Draft genome sequence of the filamentous fungus Phialemoniopsis curvata isolated from diesel fuel.</title>
        <authorList>
            <person name="Varaljay V.A."/>
            <person name="Lyon W.J."/>
            <person name="Crouch A.L."/>
            <person name="Drake C.E."/>
            <person name="Hollomon J.M."/>
            <person name="Nadeau L.J."/>
            <person name="Nunn H.S."/>
            <person name="Stevenson B.S."/>
            <person name="Bojanowski C.L."/>
            <person name="Crookes-Goodson W.J."/>
        </authorList>
    </citation>
    <scope>NUCLEOTIDE SEQUENCE [LARGE SCALE GENOMIC DNA]</scope>
    <source>
        <strain evidence="4 5">D216</strain>
    </source>
</reference>
<keyword evidence="1" id="KW-0677">Repeat</keyword>
<keyword evidence="5" id="KW-1185">Reference proteome</keyword>
<dbReference type="AlphaFoldDB" id="A0A507BGK9"/>
<dbReference type="InterPro" id="IPR027417">
    <property type="entry name" value="P-loop_NTPase"/>
</dbReference>
<dbReference type="InterPro" id="IPR056884">
    <property type="entry name" value="NPHP3-like_N"/>
</dbReference>
<dbReference type="OrthoDB" id="443402at2759"/>
<name>A0A507BGK9_9PEZI</name>
<evidence type="ECO:0000313" key="5">
    <source>
        <dbReference type="Proteomes" id="UP000319257"/>
    </source>
</evidence>
<dbReference type="EMBL" id="SKBQ01000019">
    <property type="protein sequence ID" value="TPX16121.1"/>
    <property type="molecule type" value="Genomic_DNA"/>
</dbReference>
<organism evidence="4 5">
    <name type="scientific">Thyridium curvatum</name>
    <dbReference type="NCBI Taxonomy" id="1093900"/>
    <lineage>
        <taxon>Eukaryota</taxon>
        <taxon>Fungi</taxon>
        <taxon>Dikarya</taxon>
        <taxon>Ascomycota</taxon>
        <taxon>Pezizomycotina</taxon>
        <taxon>Sordariomycetes</taxon>
        <taxon>Sordariomycetidae</taxon>
        <taxon>Thyridiales</taxon>
        <taxon>Thyridiaceae</taxon>
        <taxon>Thyridium</taxon>
    </lineage>
</organism>
<dbReference type="Pfam" id="PF25053">
    <property type="entry name" value="DUF7791"/>
    <property type="match status" value="1"/>
</dbReference>
<sequence length="943" mass="107589">MMEPLAALGLAGNIVQFVHFASGLVETTVEIRRSSAGCTADVLTLDKVYGQLKNFDLKLTSSYDKAVAGQAQENAFGSDFTSFHELASLCKRDCERLLRVVDKLKTQNGSAGPWQCFRAALKAMWKKGEIEALEQRLTRTQVTMTLHQLRQLRADSAKLQSNQSGMLDQINTAIGYLTQLIDQVEHNRKNCLPSAEELQRLGQQISKVALSQDAVAGQQAIMKSLCFETRSFRHLTIPEAHQNIFGWVYQPEIATSPTSAKYLAQWLRSDDNIFWVSGKPGSGKSTFMNGRARNGSLSLGIIFWSAGTTMQKSEQGLLRTLLYEVFRQCPELAKPSCDDRCVGPSQACGDELPNWTMSDLHATLRKIATQESSTRFCFFIDGLDEFDGQHDEICRVLKDLAKSTDIKLCISSRPWNVFEEAFGDKAQRKLYMQDLTRDDILKYIRSRLYEHPRWPALAAKDSSDDWLWLIHQIEKRACGVFLWVVLVIRLLLQGLTNRDRFSDICRRLESFPMAIAVIEPLPAMSYAFHDQGYDEQDYIFHISTQPYRPEEDELLREEMIWWLNSRTRGLLEVDRISGLVTFLHRTVMDFLKTREMSDFLAEKAPAKFNLPLTLLKVYTATIKRSHFSQSVIRRGSGISDASRLRTLTANTLTWAKEAEKSDSSRIVTYEIIEELDCSMPQKSAALTNLRGHRYLSGMIPLFILHILCPCNSRGAFPIDSKWRTHGIEMLRLVLETQSLDPIVIESSWAILMQHVTSWPRLETNGDKEQKFWKLLENNILSLFLQKGADPNALNGYRDDDVDHRWPVLERYLDLAFQIPADAAREDLFLRTLVDFINAGATARGGQMDEMRYQSGYLPEKKMFFNRLLSLKPVRSPSCNVRLLADVVNILLSTVDDIERTWLTKMDRKIVEEVFPANILEGLRARHPAIPWKGSKHRTKECKT</sequence>
<evidence type="ECO:0000313" key="4">
    <source>
        <dbReference type="EMBL" id="TPX16121.1"/>
    </source>
</evidence>
<dbReference type="Gene3D" id="3.40.50.300">
    <property type="entry name" value="P-loop containing nucleotide triphosphate hydrolases"/>
    <property type="match status" value="1"/>
</dbReference>
<evidence type="ECO:0000259" key="2">
    <source>
        <dbReference type="Pfam" id="PF24883"/>
    </source>
</evidence>
<dbReference type="STRING" id="1093900.A0A507BGK9"/>
<dbReference type="InterPro" id="IPR056693">
    <property type="entry name" value="DUF7791"/>
</dbReference>
<proteinExistence type="predicted"/>
<dbReference type="GeneID" id="41971563"/>
<evidence type="ECO:0000256" key="1">
    <source>
        <dbReference type="ARBA" id="ARBA00022737"/>
    </source>
</evidence>
<protein>
    <submittedName>
        <fullName evidence="4">Uncharacterized protein</fullName>
    </submittedName>
</protein>
<dbReference type="PANTHER" id="PTHR10039:SF5">
    <property type="entry name" value="NACHT DOMAIN-CONTAINING PROTEIN"/>
    <property type="match status" value="1"/>
</dbReference>
<dbReference type="InParanoid" id="A0A507BGK9"/>
<dbReference type="PANTHER" id="PTHR10039">
    <property type="entry name" value="AMELOGENIN"/>
    <property type="match status" value="1"/>
</dbReference>
<comment type="caution">
    <text evidence="4">The sequence shown here is derived from an EMBL/GenBank/DDBJ whole genome shotgun (WGS) entry which is preliminary data.</text>
</comment>
<dbReference type="Proteomes" id="UP000319257">
    <property type="component" value="Unassembled WGS sequence"/>
</dbReference>
<dbReference type="Pfam" id="PF24883">
    <property type="entry name" value="NPHP3_N"/>
    <property type="match status" value="1"/>
</dbReference>
<gene>
    <name evidence="4" type="ORF">E0L32_004116</name>
</gene>